<dbReference type="PROSITE" id="PS50928">
    <property type="entry name" value="ABC_TM1"/>
    <property type="match status" value="1"/>
</dbReference>
<keyword evidence="8 12" id="KW-1133">Transmembrane helix</keyword>
<feature type="compositionally biased region" description="Basic residues" evidence="13">
    <location>
        <begin position="312"/>
        <end position="327"/>
    </location>
</feature>
<evidence type="ECO:0000256" key="5">
    <source>
        <dbReference type="ARBA" id="ARBA00022692"/>
    </source>
</evidence>
<feature type="compositionally biased region" description="Low complexity" evidence="13">
    <location>
        <begin position="7"/>
        <end position="20"/>
    </location>
</feature>
<evidence type="ECO:0000256" key="1">
    <source>
        <dbReference type="ARBA" id="ARBA00004429"/>
    </source>
</evidence>
<keyword evidence="3" id="KW-1003">Cell membrane</keyword>
<evidence type="ECO:0000256" key="13">
    <source>
        <dbReference type="SAM" id="MobiDB-lite"/>
    </source>
</evidence>
<dbReference type="CDD" id="cd06261">
    <property type="entry name" value="TM_PBP2"/>
    <property type="match status" value="1"/>
</dbReference>
<dbReference type="Gene3D" id="1.10.3720.10">
    <property type="entry name" value="MetI-like"/>
    <property type="match status" value="1"/>
</dbReference>
<dbReference type="RefSeq" id="WP_377857549.1">
    <property type="nucleotide sequence ID" value="NZ_JBHLZU010000020.1"/>
</dbReference>
<evidence type="ECO:0000256" key="2">
    <source>
        <dbReference type="ARBA" id="ARBA00022448"/>
    </source>
</evidence>
<evidence type="ECO:0000256" key="6">
    <source>
        <dbReference type="ARBA" id="ARBA00022856"/>
    </source>
</evidence>
<evidence type="ECO:0000256" key="4">
    <source>
        <dbReference type="ARBA" id="ARBA00022519"/>
    </source>
</evidence>
<evidence type="ECO:0000256" key="9">
    <source>
        <dbReference type="ARBA" id="ARBA00023136"/>
    </source>
</evidence>
<dbReference type="InterPro" id="IPR035906">
    <property type="entry name" value="MetI-like_sf"/>
</dbReference>
<feature type="transmembrane region" description="Helical" evidence="12">
    <location>
        <begin position="229"/>
        <end position="255"/>
    </location>
</feature>
<dbReference type="Pfam" id="PF12911">
    <property type="entry name" value="OppC_N"/>
    <property type="match status" value="1"/>
</dbReference>
<evidence type="ECO:0000256" key="11">
    <source>
        <dbReference type="ARBA" id="ARBA00072251"/>
    </source>
</evidence>
<dbReference type="Proteomes" id="UP001589693">
    <property type="component" value="Unassembled WGS sequence"/>
</dbReference>
<evidence type="ECO:0000313" key="15">
    <source>
        <dbReference type="EMBL" id="MFB9907445.1"/>
    </source>
</evidence>
<dbReference type="PANTHER" id="PTHR43386:SF2">
    <property type="entry name" value="OLIGOPEPTIDE TRANSPORT SYSTEM PERMEASE PROTEIN OPPC"/>
    <property type="match status" value="1"/>
</dbReference>
<comment type="similarity">
    <text evidence="10">Belongs to the binding-protein-dependent transport system permease family. OppBC subfamily.</text>
</comment>
<evidence type="ECO:0000313" key="16">
    <source>
        <dbReference type="Proteomes" id="UP001589693"/>
    </source>
</evidence>
<sequence>MSVNLNDSDSTGTTGAATGSPVDAAVETTQSTGRGALVVRRFMRNRLALIGLVVLVLLYAMAFLAPLFSPWDYKQQDYNAFLSPPSADHWFGTTQIGEDVFAQTMRGLQKSLTIGLLVALISTFIATIVGSAAGYFGKWSDRTLMWVVDLLLVLPSFLIIAIISPSLRGENWLWFVVLLAAFNWMITSRIVRGMTLTLREREFVKAARFMGEKPWKIIRKHILPNMASLLIIDTTINVGSAVLAETGLSFFGFGVQPPDVSLGTLIRDGTRAALTFPWLFMFSGGLLIIAVLAVNFIGDGLRDALDPTSQKGRVKEKKEKRKGKHSRGSGETAAVTGPGSAEVPAPKREDDR</sequence>
<keyword evidence="5 12" id="KW-0812">Transmembrane</keyword>
<dbReference type="InterPro" id="IPR000515">
    <property type="entry name" value="MetI-like"/>
</dbReference>
<comment type="caution">
    <text evidence="15">The sequence shown here is derived from an EMBL/GenBank/DDBJ whole genome shotgun (WGS) entry which is preliminary data.</text>
</comment>
<keyword evidence="4" id="KW-0997">Cell inner membrane</keyword>
<evidence type="ECO:0000256" key="10">
    <source>
        <dbReference type="ARBA" id="ARBA00024202"/>
    </source>
</evidence>
<organism evidence="15 16">
    <name type="scientific">Allokutzneria oryzae</name>
    <dbReference type="NCBI Taxonomy" id="1378989"/>
    <lineage>
        <taxon>Bacteria</taxon>
        <taxon>Bacillati</taxon>
        <taxon>Actinomycetota</taxon>
        <taxon>Actinomycetes</taxon>
        <taxon>Pseudonocardiales</taxon>
        <taxon>Pseudonocardiaceae</taxon>
        <taxon>Allokutzneria</taxon>
    </lineage>
</organism>
<feature type="transmembrane region" description="Helical" evidence="12">
    <location>
        <begin position="114"/>
        <end position="137"/>
    </location>
</feature>
<keyword evidence="7" id="KW-0653">Protein transport</keyword>
<name>A0ABV6A2Q8_9PSEU</name>
<evidence type="ECO:0000259" key="14">
    <source>
        <dbReference type="PROSITE" id="PS50928"/>
    </source>
</evidence>
<dbReference type="EMBL" id="JBHLZU010000020">
    <property type="protein sequence ID" value="MFB9907445.1"/>
    <property type="molecule type" value="Genomic_DNA"/>
</dbReference>
<evidence type="ECO:0000256" key="7">
    <source>
        <dbReference type="ARBA" id="ARBA00022927"/>
    </source>
</evidence>
<reference evidence="15 16" key="1">
    <citation type="submission" date="2024-09" db="EMBL/GenBank/DDBJ databases">
        <authorList>
            <person name="Sun Q."/>
            <person name="Mori K."/>
        </authorList>
    </citation>
    <scope>NUCLEOTIDE SEQUENCE [LARGE SCALE GENOMIC DNA]</scope>
    <source>
        <strain evidence="15 16">TBRC 7907</strain>
    </source>
</reference>
<keyword evidence="16" id="KW-1185">Reference proteome</keyword>
<keyword evidence="6" id="KW-0571">Peptide transport</keyword>
<accession>A0ABV6A2Q8</accession>
<feature type="region of interest" description="Disordered" evidence="13">
    <location>
        <begin position="306"/>
        <end position="352"/>
    </location>
</feature>
<feature type="transmembrane region" description="Helical" evidence="12">
    <location>
        <begin position="275"/>
        <end position="297"/>
    </location>
</feature>
<dbReference type="InterPro" id="IPR025966">
    <property type="entry name" value="OppC_N"/>
</dbReference>
<proteinExistence type="inferred from homology"/>
<feature type="transmembrane region" description="Helical" evidence="12">
    <location>
        <begin position="47"/>
        <end position="68"/>
    </location>
</feature>
<comment type="subcellular location">
    <subcellularLocation>
        <location evidence="1">Cell inner membrane</location>
        <topology evidence="1">Multi-pass membrane protein</topology>
    </subcellularLocation>
    <subcellularLocation>
        <location evidence="12">Cell membrane</location>
        <topology evidence="12">Multi-pass membrane protein</topology>
    </subcellularLocation>
</comment>
<feature type="region of interest" description="Disordered" evidence="13">
    <location>
        <begin position="1"/>
        <end position="25"/>
    </location>
</feature>
<feature type="transmembrane region" description="Helical" evidence="12">
    <location>
        <begin position="172"/>
        <end position="191"/>
    </location>
</feature>
<keyword evidence="2 12" id="KW-0813">Transport</keyword>
<dbReference type="SUPFAM" id="SSF161098">
    <property type="entry name" value="MetI-like"/>
    <property type="match status" value="1"/>
</dbReference>
<dbReference type="PANTHER" id="PTHR43386">
    <property type="entry name" value="OLIGOPEPTIDE TRANSPORT SYSTEM PERMEASE PROTEIN APPC"/>
    <property type="match status" value="1"/>
</dbReference>
<evidence type="ECO:0000256" key="12">
    <source>
        <dbReference type="RuleBase" id="RU363032"/>
    </source>
</evidence>
<dbReference type="Pfam" id="PF00528">
    <property type="entry name" value="BPD_transp_1"/>
    <property type="match status" value="1"/>
</dbReference>
<protein>
    <recommendedName>
        <fullName evidence="11">Oligopeptide transport system permease protein OppC</fullName>
    </recommendedName>
</protein>
<evidence type="ECO:0000256" key="8">
    <source>
        <dbReference type="ARBA" id="ARBA00022989"/>
    </source>
</evidence>
<keyword evidence="9 12" id="KW-0472">Membrane</keyword>
<dbReference type="InterPro" id="IPR050366">
    <property type="entry name" value="BP-dependent_transpt_permease"/>
</dbReference>
<feature type="transmembrane region" description="Helical" evidence="12">
    <location>
        <begin position="144"/>
        <end position="166"/>
    </location>
</feature>
<evidence type="ECO:0000256" key="3">
    <source>
        <dbReference type="ARBA" id="ARBA00022475"/>
    </source>
</evidence>
<feature type="domain" description="ABC transmembrane type-1" evidence="14">
    <location>
        <begin position="112"/>
        <end position="298"/>
    </location>
</feature>
<gene>
    <name evidence="15" type="ORF">ACFFQA_26215</name>
</gene>